<evidence type="ECO:0000259" key="5">
    <source>
        <dbReference type="PROSITE" id="PS01124"/>
    </source>
</evidence>
<dbReference type="SUPFAM" id="SSF46689">
    <property type="entry name" value="Homeodomain-like"/>
    <property type="match status" value="1"/>
</dbReference>
<dbReference type="PANTHER" id="PTHR47894">
    <property type="entry name" value="HTH-TYPE TRANSCRIPTIONAL REGULATOR GADX"/>
    <property type="match status" value="1"/>
</dbReference>
<reference evidence="7" key="1">
    <citation type="submission" date="2016-10" db="EMBL/GenBank/DDBJ databases">
        <authorList>
            <person name="Varghese N."/>
        </authorList>
    </citation>
    <scope>NUCLEOTIDE SEQUENCE [LARGE SCALE GENOMIC DNA]</scope>
    <source>
        <strain evidence="7">DSM 44719</strain>
    </source>
</reference>
<keyword evidence="2 6" id="KW-0238">DNA-binding</keyword>
<dbReference type="PROSITE" id="PS01124">
    <property type="entry name" value="HTH_ARAC_FAMILY_2"/>
    <property type="match status" value="1"/>
</dbReference>
<dbReference type="PANTHER" id="PTHR47894:SF4">
    <property type="entry name" value="HTH-TYPE TRANSCRIPTIONAL REGULATOR GADX"/>
    <property type="match status" value="1"/>
</dbReference>
<organism evidence="6 7">
    <name type="scientific">Rhodococcus jostii</name>
    <dbReference type="NCBI Taxonomy" id="132919"/>
    <lineage>
        <taxon>Bacteria</taxon>
        <taxon>Bacillati</taxon>
        <taxon>Actinomycetota</taxon>
        <taxon>Actinomycetes</taxon>
        <taxon>Mycobacteriales</taxon>
        <taxon>Nocardiaceae</taxon>
        <taxon>Rhodococcus</taxon>
    </lineage>
</organism>
<dbReference type="AlphaFoldDB" id="A0A1H5FM29"/>
<dbReference type="RefSeq" id="WP_083400633.1">
    <property type="nucleotide sequence ID" value="NZ_FNTL01000004.1"/>
</dbReference>
<protein>
    <submittedName>
        <fullName evidence="6">AraC-type DNA-binding protein</fullName>
    </submittedName>
</protein>
<dbReference type="OrthoDB" id="5241536at2"/>
<feature type="region of interest" description="Disordered" evidence="4">
    <location>
        <begin position="325"/>
        <end position="358"/>
    </location>
</feature>
<dbReference type="InterPro" id="IPR009057">
    <property type="entry name" value="Homeodomain-like_sf"/>
</dbReference>
<dbReference type="Pfam" id="PF12833">
    <property type="entry name" value="HTH_18"/>
    <property type="match status" value="1"/>
</dbReference>
<dbReference type="Gene3D" id="1.10.10.60">
    <property type="entry name" value="Homeodomain-like"/>
    <property type="match status" value="1"/>
</dbReference>
<dbReference type="EMBL" id="FNTL01000004">
    <property type="protein sequence ID" value="SEE04224.1"/>
    <property type="molecule type" value="Genomic_DNA"/>
</dbReference>
<dbReference type="InterPro" id="IPR032687">
    <property type="entry name" value="AraC-type_N"/>
</dbReference>
<evidence type="ECO:0000313" key="6">
    <source>
        <dbReference type="EMBL" id="SEE04224.1"/>
    </source>
</evidence>
<dbReference type="GO" id="GO:0005829">
    <property type="term" value="C:cytosol"/>
    <property type="evidence" value="ECO:0007669"/>
    <property type="project" value="TreeGrafter"/>
</dbReference>
<keyword evidence="3" id="KW-0804">Transcription</keyword>
<dbReference type="Proteomes" id="UP000183407">
    <property type="component" value="Unassembled WGS sequence"/>
</dbReference>
<evidence type="ECO:0000256" key="4">
    <source>
        <dbReference type="SAM" id="MobiDB-lite"/>
    </source>
</evidence>
<keyword evidence="1" id="KW-0805">Transcription regulation</keyword>
<dbReference type="GO" id="GO:0003700">
    <property type="term" value="F:DNA-binding transcription factor activity"/>
    <property type="evidence" value="ECO:0007669"/>
    <property type="project" value="InterPro"/>
</dbReference>
<evidence type="ECO:0000313" key="7">
    <source>
        <dbReference type="Proteomes" id="UP000183407"/>
    </source>
</evidence>
<sequence length="358" mass="39220">MQYLVRNAVLNGYVNLMLTLGRDPLPVMRSVGVDPAALGSGDGWLPVDSVSRLFELSAAETRCEDFGLRLAAARGMSNLGPVGLIAREEPDVRSALGMVLRHVNLHNEALRARLVEANGLATVQVDTAPGVTFGRQGIEIAVASVCRILRELLHDDWEPLTVCFVHDAPAVLGTHHRILGPRIQFGHTLNGIVVYARDLDAVNAMSDPLLRPYTRQYLEALVPPEDTTTVDRVRTLVESLLATERCSAAYVARSLGMDRRTLHRHLTRSDATFSSLVDSVRIDLAQRYVARHDRSLTDIAGELGFSALSSFSRWFKDRFGCSPKAWKAAQDSTSPAVGTPTRRRPEGSLRPVTPSAPE</sequence>
<proteinExistence type="predicted"/>
<dbReference type="SMART" id="SM00342">
    <property type="entry name" value="HTH_ARAC"/>
    <property type="match status" value="1"/>
</dbReference>
<dbReference type="Pfam" id="PF12625">
    <property type="entry name" value="Arabinose_bd"/>
    <property type="match status" value="1"/>
</dbReference>
<name>A0A1H5FM29_RHOJO</name>
<dbReference type="GO" id="GO:0000976">
    <property type="term" value="F:transcription cis-regulatory region binding"/>
    <property type="evidence" value="ECO:0007669"/>
    <property type="project" value="TreeGrafter"/>
</dbReference>
<feature type="domain" description="HTH araC/xylS-type" evidence="5">
    <location>
        <begin position="231"/>
        <end position="329"/>
    </location>
</feature>
<evidence type="ECO:0000256" key="2">
    <source>
        <dbReference type="ARBA" id="ARBA00023125"/>
    </source>
</evidence>
<evidence type="ECO:0000256" key="3">
    <source>
        <dbReference type="ARBA" id="ARBA00023163"/>
    </source>
</evidence>
<dbReference type="InterPro" id="IPR018060">
    <property type="entry name" value="HTH_AraC"/>
</dbReference>
<gene>
    <name evidence="6" type="ORF">SAMN04490220_6449</name>
</gene>
<evidence type="ECO:0000256" key="1">
    <source>
        <dbReference type="ARBA" id="ARBA00023015"/>
    </source>
</evidence>
<accession>A0A1H5FM29</accession>